<evidence type="ECO:0000256" key="1">
    <source>
        <dbReference type="SAM" id="MobiDB-lite"/>
    </source>
</evidence>
<evidence type="ECO:0000313" key="4">
    <source>
        <dbReference type="Proteomes" id="UP001642360"/>
    </source>
</evidence>
<evidence type="ECO:0000259" key="2">
    <source>
        <dbReference type="Pfam" id="PF03732"/>
    </source>
</evidence>
<reference evidence="3 4" key="1">
    <citation type="submission" date="2024-02" db="EMBL/GenBank/DDBJ databases">
        <authorList>
            <person name="Vignale AGUSTIN F."/>
            <person name="Sosa J E."/>
            <person name="Modenutti C."/>
        </authorList>
    </citation>
    <scope>NUCLEOTIDE SEQUENCE [LARGE SCALE GENOMIC DNA]</scope>
</reference>
<dbReference type="PANTHER" id="PTHR15503">
    <property type="entry name" value="LDOC1 RELATED"/>
    <property type="match status" value="1"/>
</dbReference>
<feature type="compositionally biased region" description="Basic residues" evidence="1">
    <location>
        <begin position="308"/>
        <end position="318"/>
    </location>
</feature>
<comment type="caution">
    <text evidence="3">The sequence shown here is derived from an EMBL/GenBank/DDBJ whole genome shotgun (WGS) entry which is preliminary data.</text>
</comment>
<dbReference type="AlphaFoldDB" id="A0ABC8RT93"/>
<feature type="region of interest" description="Disordered" evidence="1">
    <location>
        <begin position="226"/>
        <end position="261"/>
    </location>
</feature>
<name>A0ABC8RT93_9AQUA</name>
<accession>A0ABC8RT93</accession>
<sequence>MQMATRGRGRRGGRNNQPPPPAFDQQAFMEAMGAMTATFLQASSNVGQGGSNNLQKFRSHNPPTFVGGGDPMVADNWFQQVDKILEAMEIVSDATKIRLAIFQFEGDAHQWWTWAKPIDIGRMTWGEFQELFMKKYFPPAVREVKAHEFLNLKQGAMTVMQYVAKFTELARFADDYVATDLAKVRRFENGLKLSIRGKIVGHRLHEFDEMVETAMAIEREVEDAKRIREAGSKDRKKEGQFSTTSSGKRQKISTPPGDREISCNFRVRHRPLPLHERGLRSQARAWAEAGDRAFRPGLQGPRGESSPSHHRFYRQISQ</sequence>
<proteinExistence type="predicted"/>
<evidence type="ECO:0000313" key="3">
    <source>
        <dbReference type="EMBL" id="CAK9148206.1"/>
    </source>
</evidence>
<protein>
    <recommendedName>
        <fullName evidence="2">Retrotransposon gag domain-containing protein</fullName>
    </recommendedName>
</protein>
<feature type="region of interest" description="Disordered" evidence="1">
    <location>
        <begin position="288"/>
        <end position="318"/>
    </location>
</feature>
<dbReference type="InterPro" id="IPR032567">
    <property type="entry name" value="RTL1-rel"/>
</dbReference>
<feature type="domain" description="Retrotransposon gag" evidence="2">
    <location>
        <begin position="99"/>
        <end position="192"/>
    </location>
</feature>
<dbReference type="EMBL" id="CAUOFW020001725">
    <property type="protein sequence ID" value="CAK9148206.1"/>
    <property type="molecule type" value="Genomic_DNA"/>
</dbReference>
<organism evidence="3 4">
    <name type="scientific">Ilex paraguariensis</name>
    <name type="common">yerba mate</name>
    <dbReference type="NCBI Taxonomy" id="185542"/>
    <lineage>
        <taxon>Eukaryota</taxon>
        <taxon>Viridiplantae</taxon>
        <taxon>Streptophyta</taxon>
        <taxon>Embryophyta</taxon>
        <taxon>Tracheophyta</taxon>
        <taxon>Spermatophyta</taxon>
        <taxon>Magnoliopsida</taxon>
        <taxon>eudicotyledons</taxon>
        <taxon>Gunneridae</taxon>
        <taxon>Pentapetalae</taxon>
        <taxon>asterids</taxon>
        <taxon>campanulids</taxon>
        <taxon>Aquifoliales</taxon>
        <taxon>Aquifoliaceae</taxon>
        <taxon>Ilex</taxon>
    </lineage>
</organism>
<dbReference type="InterPro" id="IPR005162">
    <property type="entry name" value="Retrotrans_gag_dom"/>
</dbReference>
<keyword evidence="4" id="KW-1185">Reference proteome</keyword>
<feature type="compositionally biased region" description="Basic and acidic residues" evidence="1">
    <location>
        <begin position="226"/>
        <end position="239"/>
    </location>
</feature>
<dbReference type="Pfam" id="PF03732">
    <property type="entry name" value="Retrotrans_gag"/>
    <property type="match status" value="1"/>
</dbReference>
<gene>
    <name evidence="3" type="ORF">ILEXP_LOCUS16129</name>
</gene>
<feature type="region of interest" description="Disordered" evidence="1">
    <location>
        <begin position="1"/>
        <end position="23"/>
    </location>
</feature>
<dbReference type="Proteomes" id="UP001642360">
    <property type="component" value="Unassembled WGS sequence"/>
</dbReference>
<dbReference type="PANTHER" id="PTHR15503:SF42">
    <property type="entry name" value="ZINC FINGER, CCHC-TYPE, RETROTRANSPOSON GAG DOMAIN, ASPARTIC PEPTIDASE DOMAIN PROTEIN-RELATED"/>
    <property type="match status" value="1"/>
</dbReference>